<reference evidence="2" key="1">
    <citation type="submission" date="2017-09" db="EMBL/GenBank/DDBJ databases">
        <authorList>
            <person name="Varghese N."/>
            <person name="Submissions S."/>
        </authorList>
    </citation>
    <scope>NUCLEOTIDE SEQUENCE [LARGE SCALE GENOMIC DNA]</scope>
    <source>
        <strain evidence="2">CGMCC 4.6857</strain>
    </source>
</reference>
<sequence length="89" mass="9474">MPDRLGQPVRLNLTSDATVRNNAVGGRSIQTWLYEGNVTGTKNAAGECVLSSTAYSSRWTAMLAGFKAGDHLIVRFGINDGTSACPLPF</sequence>
<dbReference type="Gene3D" id="3.40.50.1110">
    <property type="entry name" value="SGNH hydrolase"/>
    <property type="match status" value="1"/>
</dbReference>
<name>A0A285KAK5_9ACTN</name>
<evidence type="ECO:0000313" key="2">
    <source>
        <dbReference type="Proteomes" id="UP000219612"/>
    </source>
</evidence>
<dbReference type="AlphaFoldDB" id="A0A285KAK5"/>
<protein>
    <submittedName>
        <fullName evidence="1">Uncharacterized protein</fullName>
    </submittedName>
</protein>
<accession>A0A285KAK5</accession>
<gene>
    <name evidence="1" type="ORF">SAMN05421748_13597</name>
</gene>
<proteinExistence type="predicted"/>
<dbReference type="RefSeq" id="WP_179855621.1">
    <property type="nucleotide sequence ID" value="NZ_OBDY01000035.1"/>
</dbReference>
<keyword evidence="2" id="KW-1185">Reference proteome</keyword>
<dbReference type="Proteomes" id="UP000219612">
    <property type="component" value="Unassembled WGS sequence"/>
</dbReference>
<dbReference type="EMBL" id="OBDY01000035">
    <property type="protein sequence ID" value="SNY69654.1"/>
    <property type="molecule type" value="Genomic_DNA"/>
</dbReference>
<organism evidence="1 2">
    <name type="scientific">Paractinoplanes atraurantiacus</name>
    <dbReference type="NCBI Taxonomy" id="1036182"/>
    <lineage>
        <taxon>Bacteria</taxon>
        <taxon>Bacillati</taxon>
        <taxon>Actinomycetota</taxon>
        <taxon>Actinomycetes</taxon>
        <taxon>Micromonosporales</taxon>
        <taxon>Micromonosporaceae</taxon>
        <taxon>Paractinoplanes</taxon>
    </lineage>
</organism>
<dbReference type="InterPro" id="IPR036514">
    <property type="entry name" value="SGNH_hydro_sf"/>
</dbReference>
<dbReference type="SUPFAM" id="SSF52266">
    <property type="entry name" value="SGNH hydrolase"/>
    <property type="match status" value="1"/>
</dbReference>
<evidence type="ECO:0000313" key="1">
    <source>
        <dbReference type="EMBL" id="SNY69654.1"/>
    </source>
</evidence>